<dbReference type="Proteomes" id="UP000242414">
    <property type="component" value="Unassembled WGS sequence"/>
</dbReference>
<evidence type="ECO:0000256" key="1">
    <source>
        <dbReference type="SAM" id="MobiDB-lite"/>
    </source>
</evidence>
<gene>
    <name evidence="2" type="ORF">BCV72DRAFT_302710</name>
</gene>
<dbReference type="EMBL" id="KV921875">
    <property type="protein sequence ID" value="ORE09470.1"/>
    <property type="molecule type" value="Genomic_DNA"/>
</dbReference>
<dbReference type="AlphaFoldDB" id="A0A1X0RBP8"/>
<feature type="region of interest" description="Disordered" evidence="1">
    <location>
        <begin position="90"/>
        <end position="117"/>
    </location>
</feature>
<protein>
    <submittedName>
        <fullName evidence="2">Uncharacterized protein</fullName>
    </submittedName>
</protein>
<feature type="compositionally biased region" description="Low complexity" evidence="1">
    <location>
        <begin position="94"/>
        <end position="114"/>
    </location>
</feature>
<accession>A0A1X0RBP8</accession>
<organism evidence="2">
    <name type="scientific">Rhizopus microsporus var. microsporus</name>
    <dbReference type="NCBI Taxonomy" id="86635"/>
    <lineage>
        <taxon>Eukaryota</taxon>
        <taxon>Fungi</taxon>
        <taxon>Fungi incertae sedis</taxon>
        <taxon>Mucoromycota</taxon>
        <taxon>Mucoromycotina</taxon>
        <taxon>Mucoromycetes</taxon>
        <taxon>Mucorales</taxon>
        <taxon>Mucorineae</taxon>
        <taxon>Rhizopodaceae</taxon>
        <taxon>Rhizopus</taxon>
    </lineage>
</organism>
<proteinExistence type="predicted"/>
<evidence type="ECO:0000313" key="2">
    <source>
        <dbReference type="EMBL" id="ORE09470.1"/>
    </source>
</evidence>
<dbReference type="VEuPathDB" id="FungiDB:BCV72DRAFT_302710"/>
<sequence length="198" mass="22256">MQQYGIFAIFEGLRSHRFKFPVIFTLIIDVFHNQEPTVETALVSRVDGKFTCPKYSSRLISPTTLNCHLGKMHGGRCSTASKRRKRLYSEMDSNDNNTVNASNKNNNNSSLSINPRQRQMRAPHLNIDEYDSSYSSIANSSLCNKNSLILLASSALSLSSPEQEKRIMLTKVGDWEAITLLSLNGKSYLSRKHTGYSS</sequence>
<reference evidence="2" key="1">
    <citation type="journal article" date="2016" name="Proc. Natl. Acad. Sci. U.S.A.">
        <title>Lipid metabolic changes in an early divergent fungus govern the establishment of a mutualistic symbiosis with endobacteria.</title>
        <authorList>
            <person name="Lastovetsky O.A."/>
            <person name="Gaspar M.L."/>
            <person name="Mondo S.J."/>
            <person name="LaButti K.M."/>
            <person name="Sandor L."/>
            <person name="Grigoriev I.V."/>
            <person name="Henry S.A."/>
            <person name="Pawlowska T.E."/>
        </authorList>
    </citation>
    <scope>NUCLEOTIDE SEQUENCE [LARGE SCALE GENOMIC DNA]</scope>
    <source>
        <strain evidence="2">ATCC 52814</strain>
    </source>
</reference>
<name>A0A1X0RBP8_RHIZD</name>